<evidence type="ECO:0000313" key="4">
    <source>
        <dbReference type="Proteomes" id="UP000092691"/>
    </source>
</evidence>
<dbReference type="InterPro" id="IPR029061">
    <property type="entry name" value="THDP-binding"/>
</dbReference>
<dbReference type="SUPFAM" id="SSF52518">
    <property type="entry name" value="Thiamin diphosphate-binding fold (THDP-binding)"/>
    <property type="match status" value="1"/>
</dbReference>
<protein>
    <recommendedName>
        <fullName evidence="2">Thiamine pyrophosphate enzyme N-terminal TPP-binding domain-containing protein</fullName>
    </recommendedName>
</protein>
<dbReference type="PANTHER" id="PTHR18968:SF129">
    <property type="entry name" value="ACETOLACTATE SYNTHASE"/>
    <property type="match status" value="1"/>
</dbReference>
<dbReference type="GO" id="GO:0003984">
    <property type="term" value="F:acetolactate synthase activity"/>
    <property type="evidence" value="ECO:0007669"/>
    <property type="project" value="TreeGrafter"/>
</dbReference>
<dbReference type="GO" id="GO:0050660">
    <property type="term" value="F:flavin adenine dinucleotide binding"/>
    <property type="evidence" value="ECO:0007669"/>
    <property type="project" value="TreeGrafter"/>
</dbReference>
<dbReference type="PANTHER" id="PTHR18968">
    <property type="entry name" value="THIAMINE PYROPHOSPHATE ENZYMES"/>
    <property type="match status" value="1"/>
</dbReference>
<proteinExistence type="inferred from homology"/>
<reference evidence="3 4" key="1">
    <citation type="submission" date="2016-06" db="EMBL/GenBank/DDBJ databases">
        <title>Microsymbionts genomes from the relict species Vavilovia formosa.</title>
        <authorList>
            <person name="Chirak E."/>
            <person name="Kimeklis A."/>
            <person name="Andronov E."/>
        </authorList>
    </citation>
    <scope>NUCLEOTIDE SEQUENCE [LARGE SCALE GENOMIC DNA]</scope>
    <source>
        <strain evidence="3 4">Vaf10</strain>
    </source>
</reference>
<dbReference type="CDD" id="cd07035">
    <property type="entry name" value="TPP_PYR_POX_like"/>
    <property type="match status" value="1"/>
</dbReference>
<comment type="similarity">
    <text evidence="1">Belongs to the TPP enzyme family.</text>
</comment>
<feature type="domain" description="Thiamine pyrophosphate enzyme N-terminal TPP-binding" evidence="2">
    <location>
        <begin position="12"/>
        <end position="82"/>
    </location>
</feature>
<gene>
    <name evidence="3" type="ORF">BA011_22665</name>
</gene>
<evidence type="ECO:0000259" key="2">
    <source>
        <dbReference type="Pfam" id="PF02776"/>
    </source>
</evidence>
<dbReference type="Proteomes" id="UP000092691">
    <property type="component" value="Chromosome"/>
</dbReference>
<dbReference type="InterPro" id="IPR045229">
    <property type="entry name" value="TPP_enz"/>
</dbReference>
<sequence>MPQSVDARLNEADLLVSALENEGVEYIFGVPAEENVDVVESLRNSKIKLVLTRHERAATFMAATYGQLTCQRGVCIAPSMYAAIRYDDGQASMRSVIRSTHFNGLDFEPVLLSLVSSRRRFAALQKQELEVPRC</sequence>
<dbReference type="GO" id="GO:0005948">
    <property type="term" value="C:acetolactate synthase complex"/>
    <property type="evidence" value="ECO:0007669"/>
    <property type="project" value="TreeGrafter"/>
</dbReference>
<dbReference type="InterPro" id="IPR012001">
    <property type="entry name" value="Thiamin_PyroP_enz_TPP-bd_dom"/>
</dbReference>
<organism evidence="3 4">
    <name type="scientific">Rhizobium leguminosarum</name>
    <dbReference type="NCBI Taxonomy" id="384"/>
    <lineage>
        <taxon>Bacteria</taxon>
        <taxon>Pseudomonadati</taxon>
        <taxon>Pseudomonadota</taxon>
        <taxon>Alphaproteobacteria</taxon>
        <taxon>Hyphomicrobiales</taxon>
        <taxon>Rhizobiaceae</taxon>
        <taxon>Rhizobium/Agrobacterium group</taxon>
        <taxon>Rhizobium</taxon>
    </lineage>
</organism>
<dbReference type="EMBL" id="CP016286">
    <property type="protein sequence ID" value="ANP88261.1"/>
    <property type="molecule type" value="Genomic_DNA"/>
</dbReference>
<dbReference type="GO" id="GO:0009097">
    <property type="term" value="P:isoleucine biosynthetic process"/>
    <property type="evidence" value="ECO:0007669"/>
    <property type="project" value="TreeGrafter"/>
</dbReference>
<accession>A0A1B1CES0</accession>
<evidence type="ECO:0000256" key="1">
    <source>
        <dbReference type="ARBA" id="ARBA00007812"/>
    </source>
</evidence>
<dbReference type="OrthoDB" id="4494979at2"/>
<dbReference type="AlphaFoldDB" id="A0A1B1CES0"/>
<dbReference type="GO" id="GO:0030976">
    <property type="term" value="F:thiamine pyrophosphate binding"/>
    <property type="evidence" value="ECO:0007669"/>
    <property type="project" value="InterPro"/>
</dbReference>
<name>A0A1B1CES0_RHILE</name>
<evidence type="ECO:0000313" key="3">
    <source>
        <dbReference type="EMBL" id="ANP88261.1"/>
    </source>
</evidence>
<dbReference type="GO" id="GO:0009099">
    <property type="term" value="P:L-valine biosynthetic process"/>
    <property type="evidence" value="ECO:0007669"/>
    <property type="project" value="TreeGrafter"/>
</dbReference>
<dbReference type="Gene3D" id="3.40.50.970">
    <property type="match status" value="1"/>
</dbReference>
<dbReference type="Pfam" id="PF02776">
    <property type="entry name" value="TPP_enzyme_N"/>
    <property type="match status" value="1"/>
</dbReference>